<protein>
    <submittedName>
        <fullName evidence="1">Uncharacterized protein</fullName>
    </submittedName>
</protein>
<accession>A0A067MSA7</accession>
<gene>
    <name evidence="1" type="ORF">BOTBODRAFT_512819</name>
</gene>
<sequence>MARMRLTFQRVGAHQEGVDGGGGEVVVGLVGVVAVDEGEGEGKEAVGTVVEAGAGAGEVIMEETATMEVAEEVVEEELLHSEEAEVEAGVRVGARPESLQREDVARLLEGEGEVLVAPEPGRRQMILTMVRSLPFLSTRPLTQ</sequence>
<name>A0A067MSA7_BOTB1</name>
<dbReference type="Proteomes" id="UP000027195">
    <property type="component" value="Unassembled WGS sequence"/>
</dbReference>
<reference evidence="2" key="1">
    <citation type="journal article" date="2014" name="Proc. Natl. Acad. Sci. U.S.A.">
        <title>Extensive sampling of basidiomycete genomes demonstrates inadequacy of the white-rot/brown-rot paradigm for wood decay fungi.</title>
        <authorList>
            <person name="Riley R."/>
            <person name="Salamov A.A."/>
            <person name="Brown D.W."/>
            <person name="Nagy L.G."/>
            <person name="Floudas D."/>
            <person name="Held B.W."/>
            <person name="Levasseur A."/>
            <person name="Lombard V."/>
            <person name="Morin E."/>
            <person name="Otillar R."/>
            <person name="Lindquist E.A."/>
            <person name="Sun H."/>
            <person name="LaButti K.M."/>
            <person name="Schmutz J."/>
            <person name="Jabbour D."/>
            <person name="Luo H."/>
            <person name="Baker S.E."/>
            <person name="Pisabarro A.G."/>
            <person name="Walton J.D."/>
            <person name="Blanchette R.A."/>
            <person name="Henrissat B."/>
            <person name="Martin F."/>
            <person name="Cullen D."/>
            <person name="Hibbett D.S."/>
            <person name="Grigoriev I.V."/>
        </authorList>
    </citation>
    <scope>NUCLEOTIDE SEQUENCE [LARGE SCALE GENOMIC DNA]</scope>
    <source>
        <strain evidence="2">FD-172 SS1</strain>
    </source>
</reference>
<dbReference type="EMBL" id="KL198021">
    <property type="protein sequence ID" value="KDQ18484.1"/>
    <property type="molecule type" value="Genomic_DNA"/>
</dbReference>
<dbReference type="HOGENOM" id="CLU_1805867_0_0_1"/>
<organism evidence="1 2">
    <name type="scientific">Botryobasidium botryosum (strain FD-172 SS1)</name>
    <dbReference type="NCBI Taxonomy" id="930990"/>
    <lineage>
        <taxon>Eukaryota</taxon>
        <taxon>Fungi</taxon>
        <taxon>Dikarya</taxon>
        <taxon>Basidiomycota</taxon>
        <taxon>Agaricomycotina</taxon>
        <taxon>Agaricomycetes</taxon>
        <taxon>Cantharellales</taxon>
        <taxon>Botryobasidiaceae</taxon>
        <taxon>Botryobasidium</taxon>
    </lineage>
</organism>
<proteinExistence type="predicted"/>
<dbReference type="AlphaFoldDB" id="A0A067MSA7"/>
<evidence type="ECO:0000313" key="2">
    <source>
        <dbReference type="Proteomes" id="UP000027195"/>
    </source>
</evidence>
<keyword evidence="2" id="KW-1185">Reference proteome</keyword>
<dbReference type="InParanoid" id="A0A067MSA7"/>
<evidence type="ECO:0000313" key="1">
    <source>
        <dbReference type="EMBL" id="KDQ18484.1"/>
    </source>
</evidence>